<sequence>MRYYKLKRRKREIDTQVLSSHVQETMQNPLYNCANIPDFIEYHIHKRVVESLIESIPPIDLYGHRIQISVSRLPPKHDE</sequence>
<name>A0A6C0IVN5_9ZZZZ</name>
<reference evidence="1" key="1">
    <citation type="journal article" date="2020" name="Nature">
        <title>Giant virus diversity and host interactions through global metagenomics.</title>
        <authorList>
            <person name="Schulz F."/>
            <person name="Roux S."/>
            <person name="Paez-Espino D."/>
            <person name="Jungbluth S."/>
            <person name="Walsh D.A."/>
            <person name="Denef V.J."/>
            <person name="McMahon K.D."/>
            <person name="Konstantinidis K.T."/>
            <person name="Eloe-Fadrosh E.A."/>
            <person name="Kyrpides N.C."/>
            <person name="Woyke T."/>
        </authorList>
    </citation>
    <scope>NUCLEOTIDE SEQUENCE</scope>
    <source>
        <strain evidence="1">GVMAG-M-3300024510-1</strain>
    </source>
</reference>
<proteinExistence type="predicted"/>
<dbReference type="AlphaFoldDB" id="A0A6C0IVN5"/>
<organism evidence="1">
    <name type="scientific">viral metagenome</name>
    <dbReference type="NCBI Taxonomy" id="1070528"/>
    <lineage>
        <taxon>unclassified sequences</taxon>
        <taxon>metagenomes</taxon>
        <taxon>organismal metagenomes</taxon>
    </lineage>
</organism>
<accession>A0A6C0IVN5</accession>
<evidence type="ECO:0000313" key="1">
    <source>
        <dbReference type="EMBL" id="QHT97152.1"/>
    </source>
</evidence>
<dbReference type="EMBL" id="MN740272">
    <property type="protein sequence ID" value="QHT97152.1"/>
    <property type="molecule type" value="Genomic_DNA"/>
</dbReference>
<protein>
    <submittedName>
        <fullName evidence="1">Uncharacterized protein</fullName>
    </submittedName>
</protein>